<reference evidence="1 2" key="1">
    <citation type="journal article" date="2011" name="Genome Res.">
        <title>Phylogeny-wide analysis of social amoeba genomes highlights ancient origins for complex intercellular communication.</title>
        <authorList>
            <person name="Heidel A.J."/>
            <person name="Lawal H.M."/>
            <person name="Felder M."/>
            <person name="Schilde C."/>
            <person name="Helps N.R."/>
            <person name="Tunggal B."/>
            <person name="Rivero F."/>
            <person name="John U."/>
            <person name="Schleicher M."/>
            <person name="Eichinger L."/>
            <person name="Platzer M."/>
            <person name="Noegel A.A."/>
            <person name="Schaap P."/>
            <person name="Gloeckner G."/>
        </authorList>
    </citation>
    <scope>NUCLEOTIDE SEQUENCE [LARGE SCALE GENOMIC DNA]</scope>
    <source>
        <strain evidence="2">ATCC 26659 / Pp 5 / PN500</strain>
    </source>
</reference>
<protein>
    <submittedName>
        <fullName evidence="1">Uncharacterized protein</fullName>
    </submittedName>
</protein>
<comment type="caution">
    <text evidence="1">The sequence shown here is derived from an EMBL/GenBank/DDBJ whole genome shotgun (WGS) entry which is preliminary data.</text>
</comment>
<evidence type="ECO:0000313" key="1">
    <source>
        <dbReference type="EMBL" id="EFA79515.1"/>
    </source>
</evidence>
<dbReference type="AlphaFoldDB" id="D3BGB5"/>
<dbReference type="GeneID" id="31363047"/>
<dbReference type="Gene3D" id="3.40.1000.10">
    <property type="entry name" value="Mog1/PsbP, alpha/beta/alpha sandwich"/>
    <property type="match status" value="1"/>
</dbReference>
<organism evidence="1 2">
    <name type="scientific">Heterostelium pallidum (strain ATCC 26659 / Pp 5 / PN500)</name>
    <name type="common">Cellular slime mold</name>
    <name type="synonym">Polysphondylium pallidum</name>
    <dbReference type="NCBI Taxonomy" id="670386"/>
    <lineage>
        <taxon>Eukaryota</taxon>
        <taxon>Amoebozoa</taxon>
        <taxon>Evosea</taxon>
        <taxon>Eumycetozoa</taxon>
        <taxon>Dictyostelia</taxon>
        <taxon>Acytosteliales</taxon>
        <taxon>Acytosteliaceae</taxon>
        <taxon>Heterostelium</taxon>
    </lineage>
</organism>
<evidence type="ECO:0000313" key="2">
    <source>
        <dbReference type="Proteomes" id="UP000001396"/>
    </source>
</evidence>
<dbReference type="InParanoid" id="D3BGB5"/>
<keyword evidence="2" id="KW-1185">Reference proteome</keyword>
<gene>
    <name evidence="1" type="ORF">PPL_07566</name>
</gene>
<sequence length="507" mass="57603">MEFSKYETFTHGFTLEYPKGWKVVENMGFSVALFTPPISSQSQQENGMLNLNVSIQDLKGMLLLYYSKDKHHPTATGSDVLPSSDEFLEISKQQVVQMGAKSLKYGSTKIGSGEQVHDGYYMSYMLENEGTLLKINQSFFIKDYFTYVITLSVPSREASLLEVYEKAVSSFGIFSPKGYKYIILDEATGTLTVDDNNKSIMRYNLFAPKQWKVTLDKRSETSTIIQYQSEKDNLTLIHSIEQFPKQVESVSKFLSQQAQRVRTRADRDSTVDLSSSMAKLVSLPSCNVEFLRLQYKSKGQDQQIAMVVIGKQHVFTTTLISAAGDMKHWSNILDAVLAGFKLTEEGNSNTEGELLSYSIFAHLIKSYALQIPKHFEVAAKFSTNEAIMFTSTKSKIDNPVFSITYEDIGSAVNQEEYKQLIMHFHNESLEQPRVASDKITRLDKYKASLVEMLGFDRQIGNEQLKATFKCAVVKRRYGVLLSFRTTRSEYDSLYSSCFFIFDSFKLI</sequence>
<accession>D3BGB5</accession>
<dbReference type="Proteomes" id="UP000001396">
    <property type="component" value="Unassembled WGS sequence"/>
</dbReference>
<dbReference type="FunCoup" id="D3BGB5">
    <property type="interactions" value="421"/>
</dbReference>
<name>D3BGB5_HETP5</name>
<dbReference type="RefSeq" id="XP_020431636.1">
    <property type="nucleotide sequence ID" value="XM_020578401.1"/>
</dbReference>
<proteinExistence type="predicted"/>
<dbReference type="EMBL" id="ADBJ01000034">
    <property type="protein sequence ID" value="EFA79515.1"/>
    <property type="molecule type" value="Genomic_DNA"/>
</dbReference>
<dbReference type="OMA" id="IIQCAVV"/>